<name>A0ABN9DA61_9NEOB</name>
<dbReference type="EMBL" id="CATNWA010014238">
    <property type="protein sequence ID" value="CAI9569468.1"/>
    <property type="molecule type" value="Genomic_DNA"/>
</dbReference>
<dbReference type="SUPFAM" id="SSF52949">
    <property type="entry name" value="Macro domain-like"/>
    <property type="match status" value="1"/>
</dbReference>
<dbReference type="InterPro" id="IPR043472">
    <property type="entry name" value="Macro_dom-like"/>
</dbReference>
<dbReference type="PANTHER" id="PTHR11106:SF111">
    <property type="entry name" value="MACRO DOMAIN-CONTAINING PROTEIN"/>
    <property type="match status" value="1"/>
</dbReference>
<proteinExistence type="predicted"/>
<accession>A0ABN9DA61</accession>
<keyword evidence="4" id="KW-1185">Reference proteome</keyword>
<gene>
    <name evidence="3" type="ORF">SPARVUS_LOCUS6924574</name>
</gene>
<evidence type="ECO:0000256" key="1">
    <source>
        <dbReference type="SAM" id="MobiDB-lite"/>
    </source>
</evidence>
<feature type="compositionally biased region" description="Polar residues" evidence="1">
    <location>
        <begin position="307"/>
        <end position="320"/>
    </location>
</feature>
<comment type="caution">
    <text evidence="3">The sequence shown here is derived from an EMBL/GenBank/DDBJ whole genome shotgun (WGS) entry which is preliminary data.</text>
</comment>
<dbReference type="Gene3D" id="3.40.220.10">
    <property type="entry name" value="Leucine Aminopeptidase, subunit E, domain 1"/>
    <property type="match status" value="1"/>
</dbReference>
<organism evidence="3 4">
    <name type="scientific">Staurois parvus</name>
    <dbReference type="NCBI Taxonomy" id="386267"/>
    <lineage>
        <taxon>Eukaryota</taxon>
        <taxon>Metazoa</taxon>
        <taxon>Chordata</taxon>
        <taxon>Craniata</taxon>
        <taxon>Vertebrata</taxon>
        <taxon>Euteleostomi</taxon>
        <taxon>Amphibia</taxon>
        <taxon>Batrachia</taxon>
        <taxon>Anura</taxon>
        <taxon>Neobatrachia</taxon>
        <taxon>Ranoidea</taxon>
        <taxon>Ranidae</taxon>
        <taxon>Staurois</taxon>
    </lineage>
</organism>
<dbReference type="CDD" id="cd02907">
    <property type="entry name" value="Macro_Af1521_BAL-like"/>
    <property type="match status" value="1"/>
</dbReference>
<dbReference type="InterPro" id="IPR057048">
    <property type="entry name" value="PARP14_KH_6"/>
</dbReference>
<dbReference type="Pfam" id="PF23253">
    <property type="entry name" value="KH_PARP14_6"/>
    <property type="match status" value="1"/>
</dbReference>
<sequence>MTFILEEKKEILKKIKKNVNVRKNQNSISLSGPRVKVQETENVIKNILHSLHSDTLRIEKPGAKKFCKVNEEVHATTARTNFHCVIRLEETAVESNLFCKSRFQITLPNGLTLSVYKDDLCRHNVDVIVNAANEDLKHIGGLAKAILDAAGRKVQDDCDQIIRKDGKLSTGDSVITDAGKLPCKQIIHTVGPRWDANSRSTCERLLRRAITTSLQLASEKSHSSIAIPAVSSGVIGFPLKICVENIVEAIRDYVETPGQQSTLQRIHLVDMNDETVKIFSEVTKAKFGNQTNAVPSTAMAPQPVTRAAQNPPESVNRGNDNTVVTKEGLKIRLLQKNIEDCSVCRFTSISC</sequence>
<dbReference type="InterPro" id="IPR002589">
    <property type="entry name" value="Macro_dom"/>
</dbReference>
<dbReference type="Pfam" id="PF01661">
    <property type="entry name" value="Macro"/>
    <property type="match status" value="1"/>
</dbReference>
<feature type="domain" description="Macro" evidence="2">
    <location>
        <begin position="100"/>
        <end position="287"/>
    </location>
</feature>
<evidence type="ECO:0000259" key="2">
    <source>
        <dbReference type="PROSITE" id="PS51154"/>
    </source>
</evidence>
<reference evidence="3" key="1">
    <citation type="submission" date="2023-05" db="EMBL/GenBank/DDBJ databases">
        <authorList>
            <person name="Stuckert A."/>
        </authorList>
    </citation>
    <scope>NUCLEOTIDE SEQUENCE</scope>
</reference>
<feature type="region of interest" description="Disordered" evidence="1">
    <location>
        <begin position="293"/>
        <end position="320"/>
    </location>
</feature>
<dbReference type="SMART" id="SM00506">
    <property type="entry name" value="A1pp"/>
    <property type="match status" value="1"/>
</dbReference>
<dbReference type="Proteomes" id="UP001162483">
    <property type="component" value="Unassembled WGS sequence"/>
</dbReference>
<protein>
    <recommendedName>
        <fullName evidence="2">Macro domain-containing protein</fullName>
    </recommendedName>
</protein>
<evidence type="ECO:0000313" key="4">
    <source>
        <dbReference type="Proteomes" id="UP001162483"/>
    </source>
</evidence>
<dbReference type="PROSITE" id="PS51154">
    <property type="entry name" value="MACRO"/>
    <property type="match status" value="1"/>
</dbReference>
<evidence type="ECO:0000313" key="3">
    <source>
        <dbReference type="EMBL" id="CAI9569468.1"/>
    </source>
</evidence>
<dbReference type="PANTHER" id="PTHR11106">
    <property type="entry name" value="GANGLIOSIDE INDUCED DIFFERENTIATION ASSOCIATED PROTEIN 2-RELATED"/>
    <property type="match status" value="1"/>
</dbReference>